<dbReference type="Pfam" id="PF00005">
    <property type="entry name" value="ABC_tran"/>
    <property type="match status" value="1"/>
</dbReference>
<dbReference type="InterPro" id="IPR051120">
    <property type="entry name" value="ABC_AA/LPS_Transport"/>
</dbReference>
<protein>
    <submittedName>
        <fullName evidence="5">ATP-binding cassette domain-containing protein</fullName>
    </submittedName>
</protein>
<proteinExistence type="predicted"/>
<dbReference type="KEGG" id="npi:G7071_08235"/>
<dbReference type="PANTHER" id="PTHR45772">
    <property type="entry name" value="CONSERVED COMPONENT OF ABC TRANSPORTER FOR NATURAL AMINO ACIDS-RELATED"/>
    <property type="match status" value="1"/>
</dbReference>
<name>A0A6G7YF40_9ACTN</name>
<reference evidence="5 6" key="1">
    <citation type="submission" date="2020-03" db="EMBL/GenBank/DDBJ databases">
        <title>Nocardioides sp. nov., isolated from fish.</title>
        <authorList>
            <person name="Hyun D.-W."/>
            <person name="Bae J.-W."/>
        </authorList>
    </citation>
    <scope>NUCLEOTIDE SEQUENCE [LARGE SCALE GENOMIC DNA]</scope>
    <source>
        <strain evidence="5 6">HDW12A</strain>
    </source>
</reference>
<keyword evidence="3 5" id="KW-0067">ATP-binding</keyword>
<evidence type="ECO:0000256" key="1">
    <source>
        <dbReference type="ARBA" id="ARBA00022448"/>
    </source>
</evidence>
<dbReference type="InterPro" id="IPR003593">
    <property type="entry name" value="AAA+_ATPase"/>
</dbReference>
<keyword evidence="1" id="KW-0813">Transport</keyword>
<evidence type="ECO:0000256" key="2">
    <source>
        <dbReference type="ARBA" id="ARBA00022741"/>
    </source>
</evidence>
<dbReference type="GO" id="GO:0005524">
    <property type="term" value="F:ATP binding"/>
    <property type="evidence" value="ECO:0007669"/>
    <property type="project" value="UniProtKB-KW"/>
</dbReference>
<gene>
    <name evidence="5" type="ORF">G7071_08235</name>
</gene>
<keyword evidence="2" id="KW-0547">Nucleotide-binding</keyword>
<dbReference type="RefSeq" id="WP_166317224.1">
    <property type="nucleotide sequence ID" value="NZ_CP049866.1"/>
</dbReference>
<evidence type="ECO:0000313" key="5">
    <source>
        <dbReference type="EMBL" id="QIK75425.1"/>
    </source>
</evidence>
<evidence type="ECO:0000313" key="6">
    <source>
        <dbReference type="Proteomes" id="UP000502035"/>
    </source>
</evidence>
<dbReference type="EMBL" id="CP049866">
    <property type="protein sequence ID" value="QIK75425.1"/>
    <property type="molecule type" value="Genomic_DNA"/>
</dbReference>
<dbReference type="SUPFAM" id="SSF52540">
    <property type="entry name" value="P-loop containing nucleoside triphosphate hydrolases"/>
    <property type="match status" value="1"/>
</dbReference>
<feature type="domain" description="ABC transporter" evidence="4">
    <location>
        <begin position="5"/>
        <end position="250"/>
    </location>
</feature>
<dbReference type="GO" id="GO:0016887">
    <property type="term" value="F:ATP hydrolysis activity"/>
    <property type="evidence" value="ECO:0007669"/>
    <property type="project" value="InterPro"/>
</dbReference>
<dbReference type="AlphaFoldDB" id="A0A6G7YF40"/>
<dbReference type="SMART" id="SM00382">
    <property type="entry name" value="AAA"/>
    <property type="match status" value="1"/>
</dbReference>
<dbReference type="GO" id="GO:0005886">
    <property type="term" value="C:plasma membrane"/>
    <property type="evidence" value="ECO:0007669"/>
    <property type="project" value="TreeGrafter"/>
</dbReference>
<dbReference type="InterPro" id="IPR027417">
    <property type="entry name" value="P-loop_NTPase"/>
</dbReference>
<dbReference type="PROSITE" id="PS50893">
    <property type="entry name" value="ABC_TRANSPORTER_2"/>
    <property type="match status" value="1"/>
</dbReference>
<evidence type="ECO:0000256" key="3">
    <source>
        <dbReference type="ARBA" id="ARBA00022840"/>
    </source>
</evidence>
<sequence length="253" mass="27466">MPPVLQLRDVSLSRDGRAVLDRVTLDVGERQVHGVVGPNGAGKTTLLDVACGLVRPDHGDVVRRGEPLPLMRHRDLPRAEIARTLQTLELDERRTVLDNVVLGADHQPRPGVLGALVGRPRSSEDPALRERARVVLDELRIGMHARELPASLPLAVRKRVDLARALVTNPSLLVLDEPAAGLSGPERDELIKLLRSLARRMSVVLVEHHLDVVSRVCDEVTVLDDGRVVAHGPFDVVRDDPAAAAAYFGQAAG</sequence>
<dbReference type="Proteomes" id="UP000502035">
    <property type="component" value="Chromosome"/>
</dbReference>
<dbReference type="Gene3D" id="3.40.50.300">
    <property type="entry name" value="P-loop containing nucleotide triphosphate hydrolases"/>
    <property type="match status" value="1"/>
</dbReference>
<dbReference type="InterPro" id="IPR003439">
    <property type="entry name" value="ABC_transporter-like_ATP-bd"/>
</dbReference>
<keyword evidence="6" id="KW-1185">Reference proteome</keyword>
<organism evidence="5 6">
    <name type="scientific">Nocardioides piscis</name>
    <dbReference type="NCBI Taxonomy" id="2714938"/>
    <lineage>
        <taxon>Bacteria</taxon>
        <taxon>Bacillati</taxon>
        <taxon>Actinomycetota</taxon>
        <taxon>Actinomycetes</taxon>
        <taxon>Propionibacteriales</taxon>
        <taxon>Nocardioidaceae</taxon>
        <taxon>Nocardioides</taxon>
    </lineage>
</organism>
<accession>A0A6G7YF40</accession>
<evidence type="ECO:0000259" key="4">
    <source>
        <dbReference type="PROSITE" id="PS50893"/>
    </source>
</evidence>